<gene>
    <name evidence="15" type="primary">L2</name>
</gene>
<dbReference type="Proteomes" id="UP000155715">
    <property type="component" value="Segment"/>
</dbReference>
<dbReference type="GO" id="GO:0046718">
    <property type="term" value="P:symbiont entry into host cell"/>
    <property type="evidence" value="ECO:0007669"/>
    <property type="project" value="UniProtKB-KW"/>
</dbReference>
<evidence type="ECO:0000313" key="17">
    <source>
        <dbReference type="Proteomes" id="UP000155715"/>
    </source>
</evidence>
<keyword evidence="17" id="KW-1185">Reference proteome</keyword>
<protein>
    <recommendedName>
        <fullName evidence="15">Minor capsid protein L2</fullName>
    </recommendedName>
</protein>
<comment type="function">
    <text evidence="15">Minor protein of the capsid that localizes along the inner surface of the virion, within the central cavities beneath the L1 pentamers. Plays a role in capsid stabilization through interaction with the major capsid protein L1. Once the virion enters the host cell, L2 escorts the genomic DNA into the nucleus by promoting escape from the endosomal compartments and traffic through the host Golgi network. Mechanistically, the C-terminus of L2 possesses a cell-penetrating peptide that protudes from the host endosome, interacts with host cytoplasmic retromer cargo and thereby mediates the capsid delivery to the host trans-Golgi network. Plays a role through its interaction with host dynein in the intracellular microtubule-dependent transport of viral capsid toward the nucleus. Mediates the viral genome import into the nucleus through binding to host importins. Once within the nucleus, L2 localizes viral genomes to host PML bodies in order to activate early gene expression for establishment of infection. Later on, promotes late gene expression by interacting with the viral E2 protein and by inhibiting its transcriptional activation functions. During virion assembly, encapsidates the genome by direct interaction with the viral DNA.</text>
</comment>
<comment type="caution">
    <text evidence="15">Lacks conserved residue(s) required for the propagation of feature annotation.</text>
</comment>
<dbReference type="GO" id="GO:0019028">
    <property type="term" value="C:viral capsid"/>
    <property type="evidence" value="ECO:0007669"/>
    <property type="project" value="UniProtKB-UniRule"/>
</dbReference>
<reference evidence="16 17" key="1">
    <citation type="journal article" date="2013" name="PLoS ONE">
        <title>Identification and characterization of two novel viruses in ocular infections in reindeer.</title>
        <authorList>
            <person name="Smits S.L."/>
            <person name="Schapendonk C.M."/>
            <person name="van Leeuwen M."/>
            <person name="Kuiken T."/>
            <person name="Bodewes R."/>
            <person name="Stalin Raj V."/>
            <person name="Haagmans B.L."/>
            <person name="das Neves C.G."/>
            <person name="Tryland M."/>
            <person name="Osterhaus A.D."/>
        </authorList>
    </citation>
    <scope>NUCLEOTIDE SEQUENCE [LARGE SCALE GENOMIC DNA]</scope>
    <source>
        <strain evidence="16">RtPV2</strain>
    </source>
</reference>
<evidence type="ECO:0000256" key="4">
    <source>
        <dbReference type="ARBA" id="ARBA00022562"/>
    </source>
</evidence>
<dbReference type="GO" id="GO:0043657">
    <property type="term" value="C:host cell"/>
    <property type="evidence" value="ECO:0007669"/>
    <property type="project" value="GOC"/>
</dbReference>
<comment type="PTM">
    <text evidence="15">Highly phosphorylated.</text>
</comment>
<dbReference type="InterPro" id="IPR000784">
    <property type="entry name" value="Late_L2"/>
</dbReference>
<accession>S5RRZ6</accession>
<evidence type="ECO:0000256" key="7">
    <source>
        <dbReference type="ARBA" id="ARBA00022844"/>
    </source>
</evidence>
<evidence type="ECO:0000313" key="16">
    <source>
        <dbReference type="EMBL" id="AGS08609.1"/>
    </source>
</evidence>
<sequence length="524" mass="57575">MVRAQRRKRASEDTLYRGCLAGQDCPTDIKNKYEQNTLADKILRWVSSFLYFGTLGIGTGRGTGGRTGYTPLGGSGGRGGVAGGKGTNVARPTVLVDALPPPGVPIDTVSPDSSIIPLLEESGGATTTDLIPGSGSGEVEIIAEVHPPPTTGQDSIIVGEDPEPPVLEVTPENRPPRARTRITVSKHDNPAFNAYVASAQLPGETSVTDHVHIINGFAGEFIGGNDGAIFEEIPLEEFGETPARPTTSTPDTSFRGVLDRFQRRLYNRRLVQQVRVTRRSFLDRPSSLVRWEFDNPAFDDNVSLIFEQDINAVAAAPDPDFQDIIKLGKPVVYEREGYVRLSRLGQKATISTRSGTTIGSQVHYFTDLSPIPAEEIPMQTFSTTDSSIIMQPLAESTIIDTINSDNAIIFNEEEPLLAEFSDEFLEDPYEEDFSRSRLEVTGDSRRPSIVTIPDSLPPGSVRIFVDDFGNLVSPSGTNPLQPDILNPDLIPDIIIDFLTPGDTFYLHPSHFKRRRRRRYQLFFF</sequence>
<evidence type="ECO:0000256" key="15">
    <source>
        <dbReference type="HAMAP-Rule" id="MF_04003"/>
    </source>
</evidence>
<dbReference type="GO" id="GO:0005198">
    <property type="term" value="F:structural molecule activity"/>
    <property type="evidence" value="ECO:0007669"/>
    <property type="project" value="UniProtKB-UniRule"/>
</dbReference>
<evidence type="ECO:0000256" key="8">
    <source>
        <dbReference type="ARBA" id="ARBA00022921"/>
    </source>
</evidence>
<comment type="subunit">
    <text evidence="15">Interacts with major capsid protein L1. Interacts with E2; this interaction inhibits E2 transcriptional activity but not the DNA replication function E2. Interacts with host HSPA8; this interaction is required for L2 nuclear translocation. Interacts with host importins KPNB2 and KPNB3. Forms a complex with importin alpha2-beta1 heterodimers via interaction with the importin alpha2 adapter. Interacts with host DYNLT1; this interaction is essential for virus intracellular transport during entry. Interacts (via C-terminus) with host retromer subunits VPS35 AND VPS29.</text>
</comment>
<dbReference type="EMBL" id="KC810012">
    <property type="protein sequence ID" value="AGS08609.1"/>
    <property type="molecule type" value="Genomic_DNA"/>
</dbReference>
<evidence type="ECO:0000256" key="5">
    <source>
        <dbReference type="ARBA" id="ARBA00022581"/>
    </source>
</evidence>
<keyword evidence="12 15" id="KW-0238">DNA-binding</keyword>
<keyword evidence="3 15" id="KW-0167">Capsid protein</keyword>
<keyword evidence="9 15" id="KW-1177">Microtubular inwards viral transport</keyword>
<evidence type="ECO:0000256" key="9">
    <source>
        <dbReference type="ARBA" id="ARBA00022952"/>
    </source>
</evidence>
<keyword evidence="2 15" id="KW-0597">Phosphoprotein</keyword>
<keyword evidence="1 15" id="KW-1163">Viral penetration into host nucleus</keyword>
<dbReference type="Pfam" id="PF00513">
    <property type="entry name" value="Late_protein_L2"/>
    <property type="match status" value="1"/>
</dbReference>
<evidence type="ECO:0000256" key="2">
    <source>
        <dbReference type="ARBA" id="ARBA00022553"/>
    </source>
</evidence>
<keyword evidence="11 15" id="KW-1176">Cytoplasmic inwards viral transport</keyword>
<dbReference type="GO" id="GO:0003677">
    <property type="term" value="F:DNA binding"/>
    <property type="evidence" value="ECO:0007669"/>
    <property type="project" value="UniProtKB-UniRule"/>
</dbReference>
<keyword evidence="13 15" id="KW-1015">Disulfide bond</keyword>
<comment type="similarity">
    <text evidence="15">Belongs to the papillomaviridae L2 protein family.</text>
</comment>
<keyword evidence="10" id="KW-1039">Host endosome</keyword>
<keyword evidence="7 15" id="KW-0946">Virion</keyword>
<evidence type="ECO:0000256" key="3">
    <source>
        <dbReference type="ARBA" id="ARBA00022561"/>
    </source>
</evidence>
<keyword evidence="8 15" id="KW-0426">Late protein</keyword>
<feature type="disulfide bond" evidence="15">
    <location>
        <begin position="19"/>
        <end position="25"/>
    </location>
</feature>
<name>S5RRZ6_9PAPI</name>
<comment type="subcellular location">
    <subcellularLocation>
        <location evidence="15">Virion</location>
    </subcellularLocation>
    <subcellularLocation>
        <location evidence="15">Host nucleus</location>
    </subcellularLocation>
</comment>
<dbReference type="OrthoDB" id="8047at10239"/>
<evidence type="ECO:0000256" key="14">
    <source>
        <dbReference type="ARBA" id="ARBA00023296"/>
    </source>
</evidence>
<proteinExistence type="inferred from homology"/>
<evidence type="ECO:0000256" key="12">
    <source>
        <dbReference type="ARBA" id="ARBA00023125"/>
    </source>
</evidence>
<evidence type="ECO:0000256" key="1">
    <source>
        <dbReference type="ARBA" id="ARBA00022524"/>
    </source>
</evidence>
<dbReference type="GO" id="GO:0042025">
    <property type="term" value="C:host cell nucleus"/>
    <property type="evidence" value="ECO:0007669"/>
    <property type="project" value="UniProtKB-SubCell"/>
</dbReference>
<dbReference type="RefSeq" id="YP_008378671.1">
    <property type="nucleotide sequence ID" value="NC_021930.1"/>
</dbReference>
<evidence type="ECO:0000256" key="10">
    <source>
        <dbReference type="ARBA" id="ARBA00023046"/>
    </source>
</evidence>
<keyword evidence="6" id="KW-1040">Host Golgi apparatus</keyword>
<evidence type="ECO:0000256" key="13">
    <source>
        <dbReference type="ARBA" id="ARBA00023157"/>
    </source>
</evidence>
<keyword evidence="4 15" id="KW-1048">Host nucleus</keyword>
<keyword evidence="14 15" id="KW-1160">Virus entry into host cell</keyword>
<dbReference type="HAMAP" id="MF_04003">
    <property type="entry name" value="PPV_L2"/>
    <property type="match status" value="1"/>
</dbReference>
<organism evidence="16 17">
    <name type="scientific">Rangifer tarandus papillomavirus 2</name>
    <dbReference type="NCBI Taxonomy" id="1370094"/>
    <lineage>
        <taxon>Viruses</taxon>
        <taxon>Monodnaviria</taxon>
        <taxon>Shotokuvirae</taxon>
        <taxon>Cossaviricota</taxon>
        <taxon>Papovaviricetes</taxon>
        <taxon>Zurhausenvirales</taxon>
        <taxon>Papillomaviridae</taxon>
        <taxon>Firstpapillomavirinae</taxon>
        <taxon>Xipapillomavirus</taxon>
        <taxon>Xipapillomavirus 3</taxon>
    </lineage>
</organism>
<evidence type="ECO:0000256" key="11">
    <source>
        <dbReference type="ARBA" id="ARBA00023120"/>
    </source>
</evidence>
<keyword evidence="5 15" id="KW-0945">Host-virus interaction</keyword>
<evidence type="ECO:0000256" key="6">
    <source>
        <dbReference type="ARBA" id="ARBA00022812"/>
    </source>
</evidence>
<dbReference type="GO" id="GO:0075732">
    <property type="term" value="P:viral penetration into host nucleus"/>
    <property type="evidence" value="ECO:0007669"/>
    <property type="project" value="UniProtKB-KW"/>
</dbReference>
<dbReference type="KEGG" id="vg:16488743"/>
<dbReference type="GO" id="GO:0075521">
    <property type="term" value="P:microtubule-dependent intracellular transport of viral material towards nucleus"/>
    <property type="evidence" value="ECO:0007669"/>
    <property type="project" value="UniProtKB-UniRule"/>
</dbReference>